<sequence length="340" mass="38355">MRGSRTISNLEGQKKRRKTRVFFKLSHHALGVFNAAENPLLKKRRMATSLIVAVKERTRAAAAAVEEGEDGENKEEDIVEEDEAEKNYGSHNIARQVDKCSKLPPLQAFVPRAGPKSYLEKLRARLSGGQFRMLNEKLYTSSGDDAFRFFNEDPSAFDCYHAGYQEQMSRWPSQPLDVIINWLKQHSNSLIVADFGCGSGKLAKSVNNQVYSLDLIAFDETIIACNMAHTPLKTQSIDVVVFCLSLMGTDYSSFLNEAHRVLKPRGTLLIAEVRSRFDPLNGGADPAQFIKAMSSLGFSCARKDFSNKLFLVFEFSKQGLKRKLQQCKWPSLKPCIYKRR</sequence>
<keyword evidence="11" id="KW-0804">Transcription</keyword>
<keyword evidence="6 13" id="KW-0489">Methyltransferase</keyword>
<dbReference type="PANTHER" id="PTHR12787">
    <property type="entry name" value="RIBOSOMAL RNA-PROCESSING PROTEIN 8"/>
    <property type="match status" value="1"/>
</dbReference>
<dbReference type="PANTHER" id="PTHR12787:SF0">
    <property type="entry name" value="RIBOSOMAL RNA-PROCESSING PROTEIN 8"/>
    <property type="match status" value="1"/>
</dbReference>
<dbReference type="GO" id="GO:0006364">
    <property type="term" value="P:rRNA processing"/>
    <property type="evidence" value="ECO:0007669"/>
    <property type="project" value="UniProtKB-UniRule"/>
</dbReference>
<keyword evidence="4" id="KW-0678">Repressor</keyword>
<keyword evidence="9" id="KW-0156">Chromatin regulator</keyword>
<evidence type="ECO:0000256" key="8">
    <source>
        <dbReference type="ARBA" id="ARBA00022691"/>
    </source>
</evidence>
<dbReference type="FunFam" id="1.10.10.2150:FF:000001">
    <property type="entry name" value="Ribosomal RNA-processing protein 8"/>
    <property type="match status" value="1"/>
</dbReference>
<evidence type="ECO:0000256" key="2">
    <source>
        <dbReference type="ARBA" id="ARBA00006301"/>
    </source>
</evidence>
<evidence type="ECO:0000256" key="10">
    <source>
        <dbReference type="ARBA" id="ARBA00023015"/>
    </source>
</evidence>
<reference evidence="14" key="1">
    <citation type="submission" date="2021-01" db="EMBL/GenBank/DDBJ databases">
        <title>Adiantum capillus-veneris genome.</title>
        <authorList>
            <person name="Fang Y."/>
            <person name="Liao Q."/>
        </authorList>
    </citation>
    <scope>NUCLEOTIDE SEQUENCE</scope>
    <source>
        <strain evidence="14">H3</strain>
        <tissue evidence="14">Leaf</tissue>
    </source>
</reference>
<dbReference type="Gene3D" id="1.10.10.2150">
    <property type="entry name" value="Ribosomal RNA-processing protein 8, N-terminal domain"/>
    <property type="match status" value="1"/>
</dbReference>
<accession>A0A9D4U8U8</accession>
<evidence type="ECO:0000256" key="1">
    <source>
        <dbReference type="ARBA" id="ARBA00004604"/>
    </source>
</evidence>
<evidence type="ECO:0000313" key="15">
    <source>
        <dbReference type="Proteomes" id="UP000886520"/>
    </source>
</evidence>
<dbReference type="EC" id="2.1.1.-" evidence="13"/>
<evidence type="ECO:0000256" key="9">
    <source>
        <dbReference type="ARBA" id="ARBA00022853"/>
    </source>
</evidence>
<dbReference type="AlphaFoldDB" id="A0A9D4U8U8"/>
<dbReference type="SUPFAM" id="SSF53335">
    <property type="entry name" value="S-adenosyl-L-methionine-dependent methyltransferases"/>
    <property type="match status" value="1"/>
</dbReference>
<evidence type="ECO:0000256" key="11">
    <source>
        <dbReference type="ARBA" id="ARBA00023163"/>
    </source>
</evidence>
<keyword evidence="12 13" id="KW-0539">Nucleus</keyword>
<evidence type="ECO:0000256" key="6">
    <source>
        <dbReference type="ARBA" id="ARBA00022603"/>
    </source>
</evidence>
<evidence type="ECO:0000256" key="4">
    <source>
        <dbReference type="ARBA" id="ARBA00022491"/>
    </source>
</evidence>
<name>A0A9D4U8U8_ADICA</name>
<proteinExistence type="inferred from homology"/>
<dbReference type="Pfam" id="PF05148">
    <property type="entry name" value="Methyltransf_8"/>
    <property type="match status" value="1"/>
</dbReference>
<gene>
    <name evidence="14" type="ORF">GOP47_0021670</name>
</gene>
<dbReference type="Proteomes" id="UP000886520">
    <property type="component" value="Chromosome 21"/>
</dbReference>
<dbReference type="GO" id="GO:0006325">
    <property type="term" value="P:chromatin organization"/>
    <property type="evidence" value="ECO:0007669"/>
    <property type="project" value="UniProtKB-KW"/>
</dbReference>
<evidence type="ECO:0000256" key="3">
    <source>
        <dbReference type="ARBA" id="ARBA00020203"/>
    </source>
</evidence>
<dbReference type="InterPro" id="IPR029063">
    <property type="entry name" value="SAM-dependent_MTases_sf"/>
</dbReference>
<evidence type="ECO:0000256" key="7">
    <source>
        <dbReference type="ARBA" id="ARBA00022679"/>
    </source>
</evidence>
<keyword evidence="15" id="KW-1185">Reference proteome</keyword>
<evidence type="ECO:0000256" key="13">
    <source>
        <dbReference type="RuleBase" id="RU365074"/>
    </source>
</evidence>
<keyword evidence="8 13" id="KW-0949">S-adenosyl-L-methionine</keyword>
<organism evidence="14 15">
    <name type="scientific">Adiantum capillus-veneris</name>
    <name type="common">Maidenhair fern</name>
    <dbReference type="NCBI Taxonomy" id="13818"/>
    <lineage>
        <taxon>Eukaryota</taxon>
        <taxon>Viridiplantae</taxon>
        <taxon>Streptophyta</taxon>
        <taxon>Embryophyta</taxon>
        <taxon>Tracheophyta</taxon>
        <taxon>Polypodiopsida</taxon>
        <taxon>Polypodiidae</taxon>
        <taxon>Polypodiales</taxon>
        <taxon>Pteridineae</taxon>
        <taxon>Pteridaceae</taxon>
        <taxon>Vittarioideae</taxon>
        <taxon>Adiantum</taxon>
    </lineage>
</organism>
<protein>
    <recommendedName>
        <fullName evidence="3 13">Ribosomal RNA-processing protein 8</fullName>
        <ecNumber evidence="13">2.1.1.-</ecNumber>
    </recommendedName>
</protein>
<dbReference type="GO" id="GO:0032259">
    <property type="term" value="P:methylation"/>
    <property type="evidence" value="ECO:0007669"/>
    <property type="project" value="UniProtKB-KW"/>
</dbReference>
<dbReference type="InterPro" id="IPR042036">
    <property type="entry name" value="RRP8_N"/>
</dbReference>
<evidence type="ECO:0000256" key="12">
    <source>
        <dbReference type="ARBA" id="ARBA00023242"/>
    </source>
</evidence>
<comment type="function">
    <text evidence="13">Probable methyltransferase required to silence rDNA.</text>
</comment>
<evidence type="ECO:0000313" key="14">
    <source>
        <dbReference type="EMBL" id="KAI5063123.1"/>
    </source>
</evidence>
<keyword evidence="5 13" id="KW-0698">rRNA processing</keyword>
<evidence type="ECO:0000256" key="5">
    <source>
        <dbReference type="ARBA" id="ARBA00022552"/>
    </source>
</evidence>
<keyword evidence="7 13" id="KW-0808">Transferase</keyword>
<dbReference type="InterPro" id="IPR007823">
    <property type="entry name" value="RRP8"/>
</dbReference>
<dbReference type="FunFam" id="3.40.50.150:FF:000068">
    <property type="entry name" value="Ribosomal RNA-processing protein 8"/>
    <property type="match status" value="1"/>
</dbReference>
<comment type="subcellular location">
    <subcellularLocation>
        <location evidence="1 13">Nucleus</location>
        <location evidence="1 13">Nucleolus</location>
    </subcellularLocation>
</comment>
<keyword evidence="10" id="KW-0805">Transcription regulation</keyword>
<dbReference type="GO" id="GO:0008168">
    <property type="term" value="F:methyltransferase activity"/>
    <property type="evidence" value="ECO:0007669"/>
    <property type="project" value="UniProtKB-KW"/>
</dbReference>
<comment type="similarity">
    <text evidence="2 13">Belongs to the methyltransferase superfamily. RRP8 family.</text>
</comment>
<dbReference type="OrthoDB" id="10258825at2759"/>
<dbReference type="GO" id="GO:0005730">
    <property type="term" value="C:nucleolus"/>
    <property type="evidence" value="ECO:0007669"/>
    <property type="project" value="UniProtKB-SubCell"/>
</dbReference>
<dbReference type="Gene3D" id="3.40.50.150">
    <property type="entry name" value="Vaccinia Virus protein VP39"/>
    <property type="match status" value="1"/>
</dbReference>
<dbReference type="CDD" id="cd02440">
    <property type="entry name" value="AdoMet_MTases"/>
    <property type="match status" value="1"/>
</dbReference>
<comment type="caution">
    <text evidence="14">The sequence shown here is derived from an EMBL/GenBank/DDBJ whole genome shotgun (WGS) entry which is preliminary data.</text>
</comment>
<dbReference type="EMBL" id="JABFUD020000021">
    <property type="protein sequence ID" value="KAI5063123.1"/>
    <property type="molecule type" value="Genomic_DNA"/>
</dbReference>